<reference evidence="2 3" key="1">
    <citation type="submission" date="2018-08" db="EMBL/GenBank/DDBJ databases">
        <title>Genomic Encyclopedia of Type Strains, Phase IV (KMG-IV): sequencing the most valuable type-strain genomes for metagenomic binning, comparative biology and taxonomic classification.</title>
        <authorList>
            <person name="Goeker M."/>
        </authorList>
    </citation>
    <scope>NUCLEOTIDE SEQUENCE [LARGE SCALE GENOMIC DNA]</scope>
    <source>
        <strain evidence="2 3">DSM 26022</strain>
    </source>
</reference>
<dbReference type="InterPro" id="IPR010982">
    <property type="entry name" value="Lambda_DNA-bd_dom_sf"/>
</dbReference>
<dbReference type="AlphaFoldDB" id="A0A3E0H6G1"/>
<gene>
    <name evidence="2" type="ORF">DFR26_1269</name>
</gene>
<evidence type="ECO:0000259" key="1">
    <source>
        <dbReference type="Pfam" id="PF13443"/>
    </source>
</evidence>
<accession>A0A3E0H6G1</accession>
<sequence>MIRCHLGRLMGERKMNIADVMRETGIKRTMLTLMYKDEVQRLDMDALDKLCRLFACEVKDLLEFDSSAPQKEAE</sequence>
<protein>
    <submittedName>
        <fullName evidence="2">Putative transcriptional regulator</fullName>
    </submittedName>
</protein>
<proteinExistence type="predicted"/>
<evidence type="ECO:0000313" key="3">
    <source>
        <dbReference type="Proteomes" id="UP000256774"/>
    </source>
</evidence>
<dbReference type="Gene3D" id="1.10.260.40">
    <property type="entry name" value="lambda repressor-like DNA-binding domains"/>
    <property type="match status" value="1"/>
</dbReference>
<keyword evidence="3" id="KW-1185">Reference proteome</keyword>
<evidence type="ECO:0000313" key="2">
    <source>
        <dbReference type="EMBL" id="REH39090.1"/>
    </source>
</evidence>
<dbReference type="Pfam" id="PF13443">
    <property type="entry name" value="HTH_26"/>
    <property type="match status" value="1"/>
</dbReference>
<feature type="domain" description="HTH cro/C1-type" evidence="1">
    <location>
        <begin position="5"/>
        <end position="65"/>
    </location>
</feature>
<dbReference type="OrthoDB" id="9805309at2"/>
<dbReference type="Proteomes" id="UP000256774">
    <property type="component" value="Unassembled WGS sequence"/>
</dbReference>
<dbReference type="RefSeq" id="WP_116208092.1">
    <property type="nucleotide sequence ID" value="NZ_QUNR01000002.1"/>
</dbReference>
<name>A0A3E0H6G1_9GAMM</name>
<dbReference type="EMBL" id="QUNR01000002">
    <property type="protein sequence ID" value="REH39090.1"/>
    <property type="molecule type" value="Genomic_DNA"/>
</dbReference>
<comment type="caution">
    <text evidence="2">The sequence shown here is derived from an EMBL/GenBank/DDBJ whole genome shotgun (WGS) entry which is preliminary data.</text>
</comment>
<dbReference type="GO" id="GO:0003677">
    <property type="term" value="F:DNA binding"/>
    <property type="evidence" value="ECO:0007669"/>
    <property type="project" value="InterPro"/>
</dbReference>
<organism evidence="2 3">
    <name type="scientific">Paraperlucidibaca baekdonensis</name>
    <dbReference type="NCBI Taxonomy" id="748120"/>
    <lineage>
        <taxon>Bacteria</taxon>
        <taxon>Pseudomonadati</taxon>
        <taxon>Pseudomonadota</taxon>
        <taxon>Gammaproteobacteria</taxon>
        <taxon>Moraxellales</taxon>
        <taxon>Moraxellaceae</taxon>
        <taxon>Paraperlucidibaca</taxon>
    </lineage>
</organism>
<dbReference type="SUPFAM" id="SSF47413">
    <property type="entry name" value="lambda repressor-like DNA-binding domains"/>
    <property type="match status" value="1"/>
</dbReference>
<dbReference type="InterPro" id="IPR001387">
    <property type="entry name" value="Cro/C1-type_HTH"/>
</dbReference>